<keyword evidence="2" id="KW-1185">Reference proteome</keyword>
<comment type="caution">
    <text evidence="1">The sequence shown here is derived from an EMBL/GenBank/DDBJ whole genome shotgun (WGS) entry which is preliminary data.</text>
</comment>
<dbReference type="Proteomes" id="UP000316238">
    <property type="component" value="Unassembled WGS sequence"/>
</dbReference>
<evidence type="ECO:0000313" key="2">
    <source>
        <dbReference type="Proteomes" id="UP000316238"/>
    </source>
</evidence>
<proteinExistence type="predicted"/>
<reference evidence="1" key="1">
    <citation type="submission" date="2017-07" db="EMBL/GenBank/DDBJ databases">
        <title>The cable genome - Insights into the physiology and evolution of filamentous bacteria capable of sulfide oxidation via long distance electron transfer.</title>
        <authorList>
            <person name="Thorup C."/>
            <person name="Bjerg J.T."/>
            <person name="Schreiber L."/>
            <person name="Nielsen L.P."/>
            <person name="Kjeldsen K.U."/>
            <person name="Boesen T."/>
            <person name="Boggild A."/>
            <person name="Meysman F."/>
            <person name="Geelhoed J."/>
            <person name="Schramm A."/>
        </authorList>
    </citation>
    <scope>NUCLEOTIDE SEQUENCE [LARGE SCALE GENOMIC DNA]</scope>
    <source>
        <strain evidence="1">GS</strain>
    </source>
</reference>
<organism evidence="1 2">
    <name type="scientific">Candidatus Electronema aureum</name>
    <dbReference type="NCBI Taxonomy" id="2005002"/>
    <lineage>
        <taxon>Bacteria</taxon>
        <taxon>Pseudomonadati</taxon>
        <taxon>Thermodesulfobacteriota</taxon>
        <taxon>Desulfobulbia</taxon>
        <taxon>Desulfobulbales</taxon>
        <taxon>Desulfobulbaceae</taxon>
        <taxon>Candidatus Electronema</taxon>
    </lineage>
</organism>
<dbReference type="EMBL" id="NQJD01000004">
    <property type="protein sequence ID" value="TAA75681.1"/>
    <property type="molecule type" value="Genomic_DNA"/>
</dbReference>
<dbReference type="InterPro" id="IPR047766">
    <property type="entry name" value="PxxKW_fam"/>
</dbReference>
<name>A0A521G487_9BACT</name>
<evidence type="ECO:0000313" key="1">
    <source>
        <dbReference type="EMBL" id="TAA75681.1"/>
    </source>
</evidence>
<dbReference type="AlphaFoldDB" id="A0A521G487"/>
<dbReference type="Pfam" id="PF20657">
    <property type="entry name" value="DUF6811"/>
    <property type="match status" value="1"/>
</dbReference>
<accession>A0A521G487</accession>
<sequence length="83" mass="9010">MQTSSAGKYSSGSFQPIIEKCSGCDRVVAENSSQYCGTFMNPSAKWRLGFCNLATHAKPEIKVVTVKVNPLKAAKRASGRKKK</sequence>
<protein>
    <submittedName>
        <fullName evidence="1">Uncharacterized protein</fullName>
    </submittedName>
</protein>
<gene>
    <name evidence="1" type="ORF">CDV28_10422</name>
</gene>
<dbReference type="NCBIfam" id="NF038144">
    <property type="entry name" value="PxxKW"/>
    <property type="match status" value="1"/>
</dbReference>